<organism evidence="8 9">
    <name type="scientific">Palleronia aestuarii</name>
    <dbReference type="NCBI Taxonomy" id="568105"/>
    <lineage>
        <taxon>Bacteria</taxon>
        <taxon>Pseudomonadati</taxon>
        <taxon>Pseudomonadota</taxon>
        <taxon>Alphaproteobacteria</taxon>
        <taxon>Rhodobacterales</taxon>
        <taxon>Roseobacteraceae</taxon>
        <taxon>Palleronia</taxon>
    </lineage>
</organism>
<keyword evidence="4 5" id="KW-0413">Isomerase</keyword>
<evidence type="ECO:0000259" key="7">
    <source>
        <dbReference type="Pfam" id="PF16198"/>
    </source>
</evidence>
<proteinExistence type="inferred from homology"/>
<dbReference type="NCBIfam" id="TIGR00431">
    <property type="entry name" value="TruB"/>
    <property type="match status" value="1"/>
</dbReference>
<sequence>MGRRKSGRDVTGWVIIDKPAGIGSTDVVGKVRWAFQAKKAGHAGTLDPDATGLLAVALGEATKTVSLLTDALKAYEFTMRFGASTTTDDASGDVIATSDARPGDAEIRAALPDFTGDIMQVPPDVSAVKVDGQRAYDLAREGVALELEARPLHVESLDLVARPSADEAVLRMVCGKGGYVRAIARDLGAALGSPAHVVSLRRIWSGPFDVEDAVTLEQVEALARTPEIDTLLRPVEAGLVEVPCARVTALAAERLAHGNPAEVTSTDAEYGDIAWAAHEGRALAIGTYRAGHLHPTRVLNRPR</sequence>
<dbReference type="CDD" id="cd02573">
    <property type="entry name" value="PseudoU_synth_EcTruB"/>
    <property type="match status" value="1"/>
</dbReference>
<name>A0A2W7N6X6_9RHOB</name>
<accession>A0A2W7N6X6</accession>
<dbReference type="GO" id="GO:1990481">
    <property type="term" value="P:mRNA pseudouridine synthesis"/>
    <property type="evidence" value="ECO:0007669"/>
    <property type="project" value="TreeGrafter"/>
</dbReference>
<comment type="similarity">
    <text evidence="2 5">Belongs to the pseudouridine synthase TruB family. Type 1 subfamily.</text>
</comment>
<protein>
    <recommendedName>
        <fullName evidence="5">tRNA pseudouridine synthase B</fullName>
        <ecNumber evidence="5">5.4.99.25</ecNumber>
    </recommendedName>
    <alternativeName>
        <fullName evidence="5">tRNA pseudouridine(55) synthase</fullName>
        <shortName evidence="5">Psi55 synthase</shortName>
    </alternativeName>
    <alternativeName>
        <fullName evidence="5">tRNA pseudouridylate synthase</fullName>
    </alternativeName>
    <alternativeName>
        <fullName evidence="5">tRNA-uridine isomerase</fullName>
    </alternativeName>
</protein>
<evidence type="ECO:0000256" key="4">
    <source>
        <dbReference type="ARBA" id="ARBA00023235"/>
    </source>
</evidence>
<evidence type="ECO:0000256" key="3">
    <source>
        <dbReference type="ARBA" id="ARBA00022694"/>
    </source>
</evidence>
<evidence type="ECO:0000313" key="9">
    <source>
        <dbReference type="Proteomes" id="UP000248916"/>
    </source>
</evidence>
<keyword evidence="3 5" id="KW-0819">tRNA processing</keyword>
<feature type="domain" description="Pseudouridine synthase II N-terminal" evidence="6">
    <location>
        <begin position="32"/>
        <end position="180"/>
    </location>
</feature>
<dbReference type="OrthoDB" id="9802309at2"/>
<evidence type="ECO:0000313" key="8">
    <source>
        <dbReference type="EMBL" id="PZX15820.1"/>
    </source>
</evidence>
<keyword evidence="9" id="KW-1185">Reference proteome</keyword>
<dbReference type="InterPro" id="IPR014780">
    <property type="entry name" value="tRNA_psdUridine_synth_TruB"/>
</dbReference>
<dbReference type="InterPro" id="IPR002501">
    <property type="entry name" value="PsdUridine_synth_N"/>
</dbReference>
<feature type="active site" description="Nucleophile" evidence="5">
    <location>
        <position position="47"/>
    </location>
</feature>
<dbReference type="SUPFAM" id="SSF55120">
    <property type="entry name" value="Pseudouridine synthase"/>
    <property type="match status" value="1"/>
</dbReference>
<comment type="caution">
    <text evidence="8">The sequence shown here is derived from an EMBL/GenBank/DDBJ whole genome shotgun (WGS) entry which is preliminary data.</text>
</comment>
<dbReference type="InterPro" id="IPR032819">
    <property type="entry name" value="TruB_C"/>
</dbReference>
<dbReference type="PANTHER" id="PTHR13767:SF2">
    <property type="entry name" value="PSEUDOURIDYLATE SYNTHASE TRUB1"/>
    <property type="match status" value="1"/>
</dbReference>
<evidence type="ECO:0000256" key="1">
    <source>
        <dbReference type="ARBA" id="ARBA00000385"/>
    </source>
</evidence>
<dbReference type="GO" id="GO:0031119">
    <property type="term" value="P:tRNA pseudouridine synthesis"/>
    <property type="evidence" value="ECO:0007669"/>
    <property type="project" value="UniProtKB-UniRule"/>
</dbReference>
<dbReference type="PANTHER" id="PTHR13767">
    <property type="entry name" value="TRNA-PSEUDOURIDINE SYNTHASE"/>
    <property type="match status" value="1"/>
</dbReference>
<dbReference type="Pfam" id="PF16198">
    <property type="entry name" value="TruB_C_2"/>
    <property type="match status" value="1"/>
</dbReference>
<dbReference type="InterPro" id="IPR020103">
    <property type="entry name" value="PsdUridine_synth_cat_dom_sf"/>
</dbReference>
<dbReference type="Gene3D" id="3.30.2350.10">
    <property type="entry name" value="Pseudouridine synthase"/>
    <property type="match status" value="1"/>
</dbReference>
<evidence type="ECO:0000256" key="2">
    <source>
        <dbReference type="ARBA" id="ARBA00005642"/>
    </source>
</evidence>
<evidence type="ECO:0000259" key="6">
    <source>
        <dbReference type="Pfam" id="PF01509"/>
    </source>
</evidence>
<evidence type="ECO:0000256" key="5">
    <source>
        <dbReference type="HAMAP-Rule" id="MF_01080"/>
    </source>
</evidence>
<comment type="function">
    <text evidence="5">Responsible for synthesis of pseudouridine from uracil-55 in the psi GC loop of transfer RNAs.</text>
</comment>
<dbReference type="Pfam" id="PF01509">
    <property type="entry name" value="TruB_N"/>
    <property type="match status" value="1"/>
</dbReference>
<dbReference type="EC" id="5.4.99.25" evidence="5"/>
<dbReference type="RefSeq" id="WP_111537580.1">
    <property type="nucleotide sequence ID" value="NZ_QKZL01000009.1"/>
</dbReference>
<dbReference type="Proteomes" id="UP000248916">
    <property type="component" value="Unassembled WGS sequence"/>
</dbReference>
<feature type="domain" description="tRNA pseudouridylate synthase B C-terminal" evidence="7">
    <location>
        <begin position="181"/>
        <end position="239"/>
    </location>
</feature>
<gene>
    <name evidence="5" type="primary">truB</name>
    <name evidence="8" type="ORF">LX81_02453</name>
</gene>
<dbReference type="HAMAP" id="MF_01080">
    <property type="entry name" value="TruB_bact"/>
    <property type="match status" value="1"/>
</dbReference>
<comment type="catalytic activity">
    <reaction evidence="1 5">
        <text>uridine(55) in tRNA = pseudouridine(55) in tRNA</text>
        <dbReference type="Rhea" id="RHEA:42532"/>
        <dbReference type="Rhea" id="RHEA-COMP:10101"/>
        <dbReference type="Rhea" id="RHEA-COMP:10102"/>
        <dbReference type="ChEBI" id="CHEBI:65314"/>
        <dbReference type="ChEBI" id="CHEBI:65315"/>
        <dbReference type="EC" id="5.4.99.25"/>
    </reaction>
</comment>
<dbReference type="AlphaFoldDB" id="A0A2W7N6X6"/>
<dbReference type="EMBL" id="QKZL01000009">
    <property type="protein sequence ID" value="PZX15820.1"/>
    <property type="molecule type" value="Genomic_DNA"/>
</dbReference>
<reference evidence="8 9" key="1">
    <citation type="submission" date="2018-06" db="EMBL/GenBank/DDBJ databases">
        <title>Genomic Encyclopedia of Archaeal and Bacterial Type Strains, Phase II (KMG-II): from individual species to whole genera.</title>
        <authorList>
            <person name="Goeker M."/>
        </authorList>
    </citation>
    <scope>NUCLEOTIDE SEQUENCE [LARGE SCALE GENOMIC DNA]</scope>
    <source>
        <strain evidence="8 9">DSM 22009</strain>
    </source>
</reference>
<dbReference type="GO" id="GO:0160148">
    <property type="term" value="F:tRNA pseudouridine(55) synthase activity"/>
    <property type="evidence" value="ECO:0007669"/>
    <property type="project" value="UniProtKB-EC"/>
</dbReference>
<dbReference type="GO" id="GO:0003723">
    <property type="term" value="F:RNA binding"/>
    <property type="evidence" value="ECO:0007669"/>
    <property type="project" value="InterPro"/>
</dbReference>